<feature type="domain" description="Transposase TnpC homeodomain" evidence="4">
    <location>
        <begin position="47"/>
        <end position="118"/>
    </location>
</feature>
<gene>
    <name evidence="6" type="ORF">L5014_37350</name>
</gene>
<reference evidence="6" key="1">
    <citation type="submission" date="2022-01" db="EMBL/GenBank/DDBJ databases">
        <title>Genome sequence and assembly of Parabukholderia sp. RG36.</title>
        <authorList>
            <person name="Chhetri G."/>
        </authorList>
    </citation>
    <scope>NUCLEOTIDE SEQUENCE</scope>
    <source>
        <strain evidence="6">RG36</strain>
    </source>
</reference>
<sequence length="618" mass="69514">MPVNVTITADELKELLAERDAARALREEQEALRGALRLVTAERDLAEERLRAYRRELFGAKSEARDSDQPSRFNEAEVLGASSSPAQEDTPESTVGAHTRKKRGHRKPLDPNLPRDVVRHELPEAERFCMNDGHALVEFGVEISEQLDVIPEQLRVIQHQRVKYACPCCDLGIKVTPAPPRIIPRGLLSESALAWIAAGKYQFGMPLYRQAGLLRRFGGDISSNTIAASMVRVGLGTQPVINLMRDALLDAELIYCDETTLQVLKKKGRRPQTKSYLWAQMTDSGVPIRCFTYTPGRGTRLADKLFTGIREGAVMMTDGYEPYNDIARRYQLVHLGCWVHLRRYFVKAEDSVPKAARTPDLLATRFIKLIGKLFVAEARSTTWTSQRRQRLRRRYSARVLDAIHALMLEQSPGVVPKSLLGKGLTYLRAQWPKLIRYVENGDWPISNNAVENAIRPFCVGRRGWLFSDTVGGANASANLYTLVETCKANSIDPYRYLTWLFQRLPLAKTVDDYDALLPLRARKKQWTSAGALKLLKSAVCGVSIGSAEIMDRTTVGVSIFRRRFRMVGSPIKPGFQPCWSVSTHRTSRVHFAGLHPLDPFSGVTEPRSDLMRHPPGDR</sequence>
<feature type="region of interest" description="Disordered" evidence="1">
    <location>
        <begin position="61"/>
        <end position="116"/>
    </location>
</feature>
<dbReference type="AlphaFoldDB" id="A0A9X1ZZK3"/>
<dbReference type="InterPro" id="IPR024463">
    <property type="entry name" value="Transposase_TnpC_homeodom"/>
</dbReference>
<dbReference type="EMBL" id="JAKLJA010000080">
    <property type="protein sequence ID" value="MCG5078917.1"/>
    <property type="molecule type" value="Genomic_DNA"/>
</dbReference>
<dbReference type="Pfam" id="PF13005">
    <property type="entry name" value="zf-IS66"/>
    <property type="match status" value="1"/>
</dbReference>
<evidence type="ECO:0000259" key="2">
    <source>
        <dbReference type="Pfam" id="PF03050"/>
    </source>
</evidence>
<dbReference type="NCBIfam" id="NF033517">
    <property type="entry name" value="transpos_IS66"/>
    <property type="match status" value="1"/>
</dbReference>
<proteinExistence type="predicted"/>
<evidence type="ECO:0000259" key="3">
    <source>
        <dbReference type="Pfam" id="PF13005"/>
    </source>
</evidence>
<organism evidence="6 7">
    <name type="scientific">Paraburkholderia tagetis</name>
    <dbReference type="NCBI Taxonomy" id="2913261"/>
    <lineage>
        <taxon>Bacteria</taxon>
        <taxon>Pseudomonadati</taxon>
        <taxon>Pseudomonadota</taxon>
        <taxon>Betaproteobacteria</taxon>
        <taxon>Burkholderiales</taxon>
        <taxon>Burkholderiaceae</taxon>
        <taxon>Paraburkholderia</taxon>
    </lineage>
</organism>
<comment type="caution">
    <text evidence="6">The sequence shown here is derived from an EMBL/GenBank/DDBJ whole genome shotgun (WGS) entry which is preliminary data.</text>
</comment>
<dbReference type="Pfam" id="PF13007">
    <property type="entry name" value="LZ_Tnp_IS66"/>
    <property type="match status" value="1"/>
</dbReference>
<keyword evidence="7" id="KW-1185">Reference proteome</keyword>
<dbReference type="PANTHER" id="PTHR33678">
    <property type="entry name" value="BLL1576 PROTEIN"/>
    <property type="match status" value="1"/>
</dbReference>
<evidence type="ECO:0000259" key="4">
    <source>
        <dbReference type="Pfam" id="PF13007"/>
    </source>
</evidence>
<evidence type="ECO:0000313" key="7">
    <source>
        <dbReference type="Proteomes" id="UP001139308"/>
    </source>
</evidence>
<dbReference type="InterPro" id="IPR004291">
    <property type="entry name" value="Transposase_IS66_central"/>
</dbReference>
<feature type="domain" description="Transposase IS66 C-terminal" evidence="5">
    <location>
        <begin position="481"/>
        <end position="518"/>
    </location>
</feature>
<evidence type="ECO:0000256" key="1">
    <source>
        <dbReference type="SAM" id="MobiDB-lite"/>
    </source>
</evidence>
<dbReference type="InterPro" id="IPR024474">
    <property type="entry name" value="Znf_dom_IS66"/>
</dbReference>
<accession>A0A9X1ZZK3</accession>
<dbReference type="PANTHER" id="PTHR33678:SF1">
    <property type="entry name" value="BLL1576 PROTEIN"/>
    <property type="match status" value="1"/>
</dbReference>
<protein>
    <submittedName>
        <fullName evidence="6">IS66 family transposase</fullName>
    </submittedName>
</protein>
<dbReference type="Pfam" id="PF13817">
    <property type="entry name" value="DDE_Tnp_IS66_C"/>
    <property type="match status" value="1"/>
</dbReference>
<feature type="domain" description="Transposase IS66 zinc-finger binding" evidence="3">
    <location>
        <begin position="127"/>
        <end position="170"/>
    </location>
</feature>
<dbReference type="Proteomes" id="UP001139308">
    <property type="component" value="Unassembled WGS sequence"/>
</dbReference>
<evidence type="ECO:0000259" key="5">
    <source>
        <dbReference type="Pfam" id="PF13817"/>
    </source>
</evidence>
<dbReference type="Pfam" id="PF03050">
    <property type="entry name" value="DDE_Tnp_IS66"/>
    <property type="match status" value="1"/>
</dbReference>
<dbReference type="InterPro" id="IPR039552">
    <property type="entry name" value="IS66_C"/>
</dbReference>
<evidence type="ECO:0000313" key="6">
    <source>
        <dbReference type="EMBL" id="MCG5078917.1"/>
    </source>
</evidence>
<dbReference type="InterPro" id="IPR052344">
    <property type="entry name" value="Transposase-related"/>
</dbReference>
<name>A0A9X1ZZK3_9BURK</name>
<feature type="domain" description="Transposase IS66 central" evidence="2">
    <location>
        <begin position="186"/>
        <end position="474"/>
    </location>
</feature>